<evidence type="ECO:0000313" key="2">
    <source>
        <dbReference type="Proteomes" id="UP001176941"/>
    </source>
</evidence>
<dbReference type="Proteomes" id="UP001176941">
    <property type="component" value="Chromosome 14"/>
</dbReference>
<keyword evidence="2" id="KW-1185">Reference proteome</keyword>
<organism evidence="1 2">
    <name type="scientific">Rangifer tarandus platyrhynchus</name>
    <name type="common">Svalbard reindeer</name>
    <dbReference type="NCBI Taxonomy" id="3082113"/>
    <lineage>
        <taxon>Eukaryota</taxon>
        <taxon>Metazoa</taxon>
        <taxon>Chordata</taxon>
        <taxon>Craniata</taxon>
        <taxon>Vertebrata</taxon>
        <taxon>Euteleostomi</taxon>
        <taxon>Mammalia</taxon>
        <taxon>Eutheria</taxon>
        <taxon>Laurasiatheria</taxon>
        <taxon>Artiodactyla</taxon>
        <taxon>Ruminantia</taxon>
        <taxon>Pecora</taxon>
        <taxon>Cervidae</taxon>
        <taxon>Odocoileinae</taxon>
        <taxon>Rangifer</taxon>
    </lineage>
</organism>
<protein>
    <recommendedName>
        <fullName evidence="3">Secreted protein</fullName>
    </recommendedName>
</protein>
<sequence length="108" mass="11586">MQVFPAVLRLIRNYCKLLVAICLLSNEVLALFLSSIWGHSNTPPTLTSPVGTCVDSALGCGCPAHGDPSVLCVCSLLFRAAGSYRAPFQPGLGDQVFLGRKAERIHQE</sequence>
<proteinExistence type="predicted"/>
<reference evidence="1" key="1">
    <citation type="submission" date="2023-04" db="EMBL/GenBank/DDBJ databases">
        <authorList>
            <consortium name="ELIXIR-Norway"/>
        </authorList>
    </citation>
    <scope>NUCLEOTIDE SEQUENCE [LARGE SCALE GENOMIC DNA]</scope>
</reference>
<evidence type="ECO:0008006" key="3">
    <source>
        <dbReference type="Google" id="ProtNLM"/>
    </source>
</evidence>
<evidence type="ECO:0000313" key="1">
    <source>
        <dbReference type="EMBL" id="CAI9156548.1"/>
    </source>
</evidence>
<accession>A0ABN8Y4N3</accession>
<gene>
    <name evidence="1" type="ORF">MRATA1EN1_LOCUS5510</name>
</gene>
<dbReference type="EMBL" id="OX459950">
    <property type="protein sequence ID" value="CAI9156548.1"/>
    <property type="molecule type" value="Genomic_DNA"/>
</dbReference>
<name>A0ABN8Y4N3_RANTA</name>